<keyword evidence="2" id="KW-0175">Coiled coil</keyword>
<dbReference type="InterPro" id="IPR038511">
    <property type="entry name" value="TAP42/TAP46-like_sf"/>
</dbReference>
<comment type="similarity">
    <text evidence="1">Belongs to the IGBP1/TAP42 family.</text>
</comment>
<dbReference type="PANTHER" id="PTHR10933">
    <property type="entry name" value="IMMUNOGLOBULIN-BINDING PROTEIN 1"/>
    <property type="match status" value="1"/>
</dbReference>
<dbReference type="InterPro" id="IPR007304">
    <property type="entry name" value="TAP46-like"/>
</dbReference>
<keyword evidence="5" id="KW-1185">Reference proteome</keyword>
<dbReference type="AlphaFoldDB" id="A0AAD7ZJF1"/>
<dbReference type="Gene3D" id="1.25.40.540">
    <property type="entry name" value="TAP42-like family"/>
    <property type="match status" value="1"/>
</dbReference>
<reference evidence="4" key="2">
    <citation type="submission" date="2023-05" db="EMBL/GenBank/DDBJ databases">
        <authorList>
            <person name="Fouks B."/>
        </authorList>
    </citation>
    <scope>NUCLEOTIDE SEQUENCE</scope>
    <source>
        <strain evidence="4">Stay&amp;Tobe</strain>
        <tissue evidence="4">Testes</tissue>
    </source>
</reference>
<gene>
    <name evidence="4" type="ORF">L9F63_003863</name>
</gene>
<dbReference type="GO" id="GO:0035303">
    <property type="term" value="P:regulation of dephosphorylation"/>
    <property type="evidence" value="ECO:0007669"/>
    <property type="project" value="TreeGrafter"/>
</dbReference>
<dbReference type="FunFam" id="1.25.40.540:FF:000003">
    <property type="entry name" value="Immunoglobulin (CD79A)-binding protein 1"/>
    <property type="match status" value="1"/>
</dbReference>
<proteinExistence type="inferred from homology"/>
<evidence type="ECO:0000313" key="4">
    <source>
        <dbReference type="EMBL" id="KAJ9581794.1"/>
    </source>
</evidence>
<feature type="compositionally biased region" description="Basic and acidic residues" evidence="3">
    <location>
        <begin position="303"/>
        <end position="312"/>
    </location>
</feature>
<evidence type="ECO:0000256" key="1">
    <source>
        <dbReference type="ARBA" id="ARBA00034730"/>
    </source>
</evidence>
<evidence type="ECO:0000313" key="5">
    <source>
        <dbReference type="Proteomes" id="UP001233999"/>
    </source>
</evidence>
<organism evidence="4 5">
    <name type="scientific">Diploptera punctata</name>
    <name type="common">Pacific beetle cockroach</name>
    <dbReference type="NCBI Taxonomy" id="6984"/>
    <lineage>
        <taxon>Eukaryota</taxon>
        <taxon>Metazoa</taxon>
        <taxon>Ecdysozoa</taxon>
        <taxon>Arthropoda</taxon>
        <taxon>Hexapoda</taxon>
        <taxon>Insecta</taxon>
        <taxon>Pterygota</taxon>
        <taxon>Neoptera</taxon>
        <taxon>Polyneoptera</taxon>
        <taxon>Dictyoptera</taxon>
        <taxon>Blattodea</taxon>
        <taxon>Blaberoidea</taxon>
        <taxon>Blaberidae</taxon>
        <taxon>Diplopterinae</taxon>
        <taxon>Diploptera</taxon>
    </lineage>
</organism>
<reference evidence="4" key="1">
    <citation type="journal article" date="2023" name="IScience">
        <title>Live-bearing cockroach genome reveals convergent evolutionary mechanisms linked to viviparity in insects and beyond.</title>
        <authorList>
            <person name="Fouks B."/>
            <person name="Harrison M.C."/>
            <person name="Mikhailova A.A."/>
            <person name="Marchal E."/>
            <person name="English S."/>
            <person name="Carruthers M."/>
            <person name="Jennings E.C."/>
            <person name="Chiamaka E.L."/>
            <person name="Frigard R.A."/>
            <person name="Pippel M."/>
            <person name="Attardo G.M."/>
            <person name="Benoit J.B."/>
            <person name="Bornberg-Bauer E."/>
            <person name="Tobe S.S."/>
        </authorList>
    </citation>
    <scope>NUCLEOTIDE SEQUENCE</scope>
    <source>
        <strain evidence="4">Stay&amp;Tobe</strain>
    </source>
</reference>
<evidence type="ECO:0000256" key="2">
    <source>
        <dbReference type="SAM" id="Coils"/>
    </source>
</evidence>
<dbReference type="Proteomes" id="UP001233999">
    <property type="component" value="Unassembled WGS sequence"/>
</dbReference>
<dbReference type="GO" id="GO:0009966">
    <property type="term" value="P:regulation of signal transduction"/>
    <property type="evidence" value="ECO:0007669"/>
    <property type="project" value="InterPro"/>
</dbReference>
<dbReference type="Pfam" id="PF04177">
    <property type="entry name" value="TAP42"/>
    <property type="match status" value="1"/>
</dbReference>
<evidence type="ECO:0008006" key="6">
    <source>
        <dbReference type="Google" id="ProtNLM"/>
    </source>
</evidence>
<sequence>MAASSEELENKKLSEIFDEGMIMFEDIAKTSEATNSNNIQVLIRKAMRLFEDATRLVSISGMFSSNETIDEVPTKNIRYLLLPAILGTLTLKLSVKDRMNVVQTAEIYFRDYLTRCKNYEVIDFEIPEPKENEAGNTPGASCSEMSVVEENESRHASGHLCAGTSDLAAMAVQRNLKIKRYKEKKELENQLDDLKKSLNQMEITDEEIERKYYLTLIKNYASEALDEINSLEMEKPILEHIAKVRKGENFADSIDESKKLKRPPKPLQPIIITKDELQKKVFGAGYPSLPTMTVQEFYEKRIRDGDWPDPSKQKPQSLQDMAQIGMTEQEKEREEIDKEEKTERDDPKCLQQARDWDEFKDEHRRGWGNRMNRS</sequence>
<dbReference type="GO" id="GO:0005829">
    <property type="term" value="C:cytosol"/>
    <property type="evidence" value="ECO:0007669"/>
    <property type="project" value="TreeGrafter"/>
</dbReference>
<name>A0AAD7ZJF1_DIPPU</name>
<feature type="coiled-coil region" evidence="2">
    <location>
        <begin position="177"/>
        <end position="211"/>
    </location>
</feature>
<accession>A0AAD7ZJF1</accession>
<dbReference type="EMBL" id="JASPKZ010007842">
    <property type="protein sequence ID" value="KAJ9581794.1"/>
    <property type="molecule type" value="Genomic_DNA"/>
</dbReference>
<dbReference type="GO" id="GO:0051721">
    <property type="term" value="F:protein phosphatase 2A binding"/>
    <property type="evidence" value="ECO:0007669"/>
    <property type="project" value="TreeGrafter"/>
</dbReference>
<feature type="compositionally biased region" description="Basic and acidic residues" evidence="3">
    <location>
        <begin position="328"/>
        <end position="365"/>
    </location>
</feature>
<dbReference type="PANTHER" id="PTHR10933:SF9">
    <property type="entry name" value="IMMUNOGLOBULIN-BINDING PROTEIN 1"/>
    <property type="match status" value="1"/>
</dbReference>
<feature type="region of interest" description="Disordered" evidence="3">
    <location>
        <begin position="303"/>
        <end position="374"/>
    </location>
</feature>
<evidence type="ECO:0000256" key="3">
    <source>
        <dbReference type="SAM" id="MobiDB-lite"/>
    </source>
</evidence>
<comment type="caution">
    <text evidence="4">The sequence shown here is derived from an EMBL/GenBank/DDBJ whole genome shotgun (WGS) entry which is preliminary data.</text>
</comment>
<protein>
    <recommendedName>
        <fullName evidence="6">Immunoglobulin-binding protein 1</fullName>
    </recommendedName>
</protein>